<keyword evidence="2" id="KW-1185">Reference proteome</keyword>
<dbReference type="GO" id="GO:0005634">
    <property type="term" value="C:nucleus"/>
    <property type="evidence" value="ECO:0007669"/>
    <property type="project" value="TreeGrafter"/>
</dbReference>
<comment type="caution">
    <text evidence="1">The sequence shown here is derived from an EMBL/GenBank/DDBJ whole genome shotgun (WGS) entry which is preliminary data.</text>
</comment>
<organism evidence="1 2">
    <name type="scientific">Nyctereutes procyonoides</name>
    <name type="common">Raccoon dog</name>
    <name type="synonym">Canis procyonoides</name>
    <dbReference type="NCBI Taxonomy" id="34880"/>
    <lineage>
        <taxon>Eukaryota</taxon>
        <taxon>Metazoa</taxon>
        <taxon>Chordata</taxon>
        <taxon>Craniata</taxon>
        <taxon>Vertebrata</taxon>
        <taxon>Euteleostomi</taxon>
        <taxon>Mammalia</taxon>
        <taxon>Eutheria</taxon>
        <taxon>Laurasiatheria</taxon>
        <taxon>Carnivora</taxon>
        <taxon>Caniformia</taxon>
        <taxon>Canidae</taxon>
        <taxon>Nyctereutes</taxon>
    </lineage>
</organism>
<evidence type="ECO:0000313" key="1">
    <source>
        <dbReference type="EMBL" id="CAD7687703.1"/>
    </source>
</evidence>
<sequence length="145" mass="16317">MGFTFLMPAVSAGNVGQHTIDLIISTLDMCKIVYSLPSKKLVALQLRSIFIKNGKKIHEIDDSKFCIYIPGRNIIKTLYEECCSKEISVAVLLKFVSEGGNIPDALDLVTYLNEWLQISKPCWKMPHSCRLLFGNGLSPVLFKFF</sequence>
<dbReference type="Proteomes" id="UP000645828">
    <property type="component" value="Unassembled WGS sequence"/>
</dbReference>
<dbReference type="InterPro" id="IPR038389">
    <property type="entry name" value="PSMG2_sf"/>
</dbReference>
<evidence type="ECO:0000313" key="2">
    <source>
        <dbReference type="Proteomes" id="UP000645828"/>
    </source>
</evidence>
<proteinExistence type="predicted"/>
<accession>A0A811ZGK1</accession>
<dbReference type="Gene3D" id="3.40.50.10900">
    <property type="entry name" value="PAC-like subunit"/>
    <property type="match status" value="2"/>
</dbReference>
<name>A0A811ZGK1_NYCPR</name>
<dbReference type="AlphaFoldDB" id="A0A811ZGK1"/>
<dbReference type="PANTHER" id="PTHR12970">
    <property type="entry name" value="PROTEASOME ASSEMBLY CHAPERONE 2"/>
    <property type="match status" value="1"/>
</dbReference>
<dbReference type="EMBL" id="CAJHUB010000764">
    <property type="protein sequence ID" value="CAD7687703.1"/>
    <property type="molecule type" value="Genomic_DNA"/>
</dbReference>
<dbReference type="GO" id="GO:0005829">
    <property type="term" value="C:cytosol"/>
    <property type="evidence" value="ECO:0007669"/>
    <property type="project" value="TreeGrafter"/>
</dbReference>
<protein>
    <submittedName>
        <fullName evidence="1">(raccoon dog) hypothetical protein</fullName>
    </submittedName>
</protein>
<dbReference type="InterPro" id="IPR016562">
    <property type="entry name" value="Proteasome_assmbl_chp_2_euk"/>
</dbReference>
<reference evidence="1" key="1">
    <citation type="submission" date="2020-12" db="EMBL/GenBank/DDBJ databases">
        <authorList>
            <consortium name="Molecular Ecology Group"/>
        </authorList>
    </citation>
    <scope>NUCLEOTIDE SEQUENCE</scope>
    <source>
        <strain evidence="1">TBG_1078</strain>
    </source>
</reference>
<dbReference type="GO" id="GO:0043248">
    <property type="term" value="P:proteasome assembly"/>
    <property type="evidence" value="ECO:0007669"/>
    <property type="project" value="TreeGrafter"/>
</dbReference>
<dbReference type="PANTHER" id="PTHR12970:SF1">
    <property type="entry name" value="PROTEASOME ASSEMBLY CHAPERONE 2"/>
    <property type="match status" value="1"/>
</dbReference>
<gene>
    <name evidence="1" type="ORF">NYPRO_LOCUS20496</name>
</gene>